<name>M2LVU4_BAUPA</name>
<dbReference type="HOGENOM" id="CLU_2654108_0_0_1"/>
<evidence type="ECO:0000313" key="3">
    <source>
        <dbReference type="Proteomes" id="UP000011761"/>
    </source>
</evidence>
<reference evidence="2 3" key="1">
    <citation type="journal article" date="2012" name="PLoS Pathog.">
        <title>Diverse lifestyles and strategies of plant pathogenesis encoded in the genomes of eighteen Dothideomycetes fungi.</title>
        <authorList>
            <person name="Ohm R.A."/>
            <person name="Feau N."/>
            <person name="Henrissat B."/>
            <person name="Schoch C.L."/>
            <person name="Horwitz B.A."/>
            <person name="Barry K.W."/>
            <person name="Condon B.J."/>
            <person name="Copeland A.C."/>
            <person name="Dhillon B."/>
            <person name="Glaser F."/>
            <person name="Hesse C.N."/>
            <person name="Kosti I."/>
            <person name="LaButti K."/>
            <person name="Lindquist E.A."/>
            <person name="Lucas S."/>
            <person name="Salamov A.A."/>
            <person name="Bradshaw R.E."/>
            <person name="Ciuffetti L."/>
            <person name="Hamelin R.C."/>
            <person name="Kema G.H.J."/>
            <person name="Lawrence C."/>
            <person name="Scott J.A."/>
            <person name="Spatafora J.W."/>
            <person name="Turgeon B.G."/>
            <person name="de Wit P.J.G.M."/>
            <person name="Zhong S."/>
            <person name="Goodwin S.B."/>
            <person name="Grigoriev I.V."/>
        </authorList>
    </citation>
    <scope>NUCLEOTIDE SEQUENCE [LARGE SCALE GENOMIC DNA]</scope>
    <source>
        <strain evidence="2 3">UAMH 10762</strain>
    </source>
</reference>
<evidence type="ECO:0000256" key="1">
    <source>
        <dbReference type="SAM" id="MobiDB-lite"/>
    </source>
</evidence>
<dbReference type="GeneID" id="19111376"/>
<feature type="compositionally biased region" description="Polar residues" evidence="1">
    <location>
        <begin position="9"/>
        <end position="26"/>
    </location>
</feature>
<dbReference type="AlphaFoldDB" id="M2LVU4"/>
<accession>M2LVU4</accession>
<dbReference type="EMBL" id="KB445552">
    <property type="protein sequence ID" value="EMC98787.1"/>
    <property type="molecule type" value="Genomic_DNA"/>
</dbReference>
<organism evidence="2 3">
    <name type="scientific">Baudoinia panamericana (strain UAMH 10762)</name>
    <name type="common">Angels' share fungus</name>
    <name type="synonym">Baudoinia compniacensis (strain UAMH 10762)</name>
    <dbReference type="NCBI Taxonomy" id="717646"/>
    <lineage>
        <taxon>Eukaryota</taxon>
        <taxon>Fungi</taxon>
        <taxon>Dikarya</taxon>
        <taxon>Ascomycota</taxon>
        <taxon>Pezizomycotina</taxon>
        <taxon>Dothideomycetes</taxon>
        <taxon>Dothideomycetidae</taxon>
        <taxon>Mycosphaerellales</taxon>
        <taxon>Teratosphaeriaceae</taxon>
        <taxon>Baudoinia</taxon>
    </lineage>
</organism>
<proteinExistence type="predicted"/>
<keyword evidence="3" id="KW-1185">Reference proteome</keyword>
<dbReference type="RefSeq" id="XP_007673510.1">
    <property type="nucleotide sequence ID" value="XM_007675320.1"/>
</dbReference>
<gene>
    <name evidence="2" type="ORF">BAUCODRAFT_31052</name>
</gene>
<sequence length="76" mass="8377">MDRRDNPTMKRNTLSVRPKSPTSLQHIPTGDYGVAHGSCSAAEYLRIYDPFIAATVTCSQRLQLFSAFDASGPFRG</sequence>
<dbReference type="KEGG" id="bcom:BAUCODRAFT_31052"/>
<protein>
    <submittedName>
        <fullName evidence="2">Uncharacterized protein</fullName>
    </submittedName>
</protein>
<feature type="region of interest" description="Disordered" evidence="1">
    <location>
        <begin position="1"/>
        <end position="27"/>
    </location>
</feature>
<evidence type="ECO:0000313" key="2">
    <source>
        <dbReference type="EMBL" id="EMC98787.1"/>
    </source>
</evidence>
<dbReference type="Proteomes" id="UP000011761">
    <property type="component" value="Unassembled WGS sequence"/>
</dbReference>